<keyword evidence="1" id="KW-0472">Membrane</keyword>
<feature type="transmembrane region" description="Helical" evidence="1">
    <location>
        <begin position="120"/>
        <end position="138"/>
    </location>
</feature>
<sequence>MILSIILCLIFTVLGGFHFYWLFGGVWGLKKVIPTKGNEKNMLAIPKFGTLVVGLVLVAFGLIYLIKSGLINIQIPNWIAIYGYWFIPSVFILRAIGEFRYVGFFKKIKNTEFSKADSKIFSPLCLVIGVIGILIQLIK</sequence>
<dbReference type="eggNOG" id="ENOG5032ZJG">
    <property type="taxonomic scope" value="Bacteria"/>
</dbReference>
<keyword evidence="1" id="KW-1133">Transmembrane helix</keyword>
<accession>A0A023BW63</accession>
<keyword evidence="1" id="KW-0812">Transmembrane</keyword>
<dbReference type="AlphaFoldDB" id="A0A023BW63"/>
<dbReference type="InterPro" id="IPR025058">
    <property type="entry name" value="DUF3995"/>
</dbReference>
<dbReference type="OrthoDB" id="8590912at2"/>
<name>A0A023BW63_9FLAO</name>
<evidence type="ECO:0008006" key="4">
    <source>
        <dbReference type="Google" id="ProtNLM"/>
    </source>
</evidence>
<protein>
    <recommendedName>
        <fullName evidence="4">DUF3995 domain-containing protein</fullName>
    </recommendedName>
</protein>
<feature type="transmembrane region" description="Helical" evidence="1">
    <location>
        <begin position="43"/>
        <end position="66"/>
    </location>
</feature>
<dbReference type="RefSeq" id="WP_034242082.1">
    <property type="nucleotide sequence ID" value="NZ_AQRA01000004.1"/>
</dbReference>
<dbReference type="STRING" id="1317122.ATO12_15565"/>
<evidence type="ECO:0000256" key="1">
    <source>
        <dbReference type="SAM" id="Phobius"/>
    </source>
</evidence>
<organism evidence="2 3">
    <name type="scientific">Aquimarina atlantica</name>
    <dbReference type="NCBI Taxonomy" id="1317122"/>
    <lineage>
        <taxon>Bacteria</taxon>
        <taxon>Pseudomonadati</taxon>
        <taxon>Bacteroidota</taxon>
        <taxon>Flavobacteriia</taxon>
        <taxon>Flavobacteriales</taxon>
        <taxon>Flavobacteriaceae</taxon>
        <taxon>Aquimarina</taxon>
    </lineage>
</organism>
<comment type="caution">
    <text evidence="2">The sequence shown here is derived from an EMBL/GenBank/DDBJ whole genome shotgun (WGS) entry which is preliminary data.</text>
</comment>
<reference evidence="2 3" key="1">
    <citation type="submission" date="2014-04" db="EMBL/GenBank/DDBJ databases">
        <title>Aquimarina sp. 22II-S11-z7 Genome Sequencing.</title>
        <authorList>
            <person name="Lai Q."/>
        </authorList>
    </citation>
    <scope>NUCLEOTIDE SEQUENCE [LARGE SCALE GENOMIC DNA]</scope>
    <source>
        <strain evidence="2 3">22II-S11-z7</strain>
    </source>
</reference>
<feature type="transmembrane region" description="Helical" evidence="1">
    <location>
        <begin position="78"/>
        <end position="97"/>
    </location>
</feature>
<proteinExistence type="predicted"/>
<gene>
    <name evidence="2" type="ORF">ATO12_15565</name>
</gene>
<dbReference type="EMBL" id="AQRA01000004">
    <property type="protein sequence ID" value="EZH74282.1"/>
    <property type="molecule type" value="Genomic_DNA"/>
</dbReference>
<evidence type="ECO:0000313" key="2">
    <source>
        <dbReference type="EMBL" id="EZH74282.1"/>
    </source>
</evidence>
<evidence type="ECO:0000313" key="3">
    <source>
        <dbReference type="Proteomes" id="UP000023541"/>
    </source>
</evidence>
<keyword evidence="3" id="KW-1185">Reference proteome</keyword>
<feature type="transmembrane region" description="Helical" evidence="1">
    <location>
        <begin position="5"/>
        <end position="23"/>
    </location>
</feature>
<dbReference type="Pfam" id="PF13160">
    <property type="entry name" value="DUF3995"/>
    <property type="match status" value="1"/>
</dbReference>
<dbReference type="Proteomes" id="UP000023541">
    <property type="component" value="Unassembled WGS sequence"/>
</dbReference>